<dbReference type="SUPFAM" id="SSF54631">
    <property type="entry name" value="CBS-domain pair"/>
    <property type="match status" value="1"/>
</dbReference>
<sequence>METIKQLLEEKGNQVWTIHPEATVYDAIYLMAEKEIGSLVAMDEARIAGLFTERDYARKVILKGRASKSTRVSDIMTRHVLYTHGGQTVHEAMAIMTKRRIRHLPVLEDGSLIGIISMGDLVNAIIAEQQFIIEQLEHYIAG</sequence>
<dbReference type="InterPro" id="IPR046342">
    <property type="entry name" value="CBS_dom_sf"/>
</dbReference>
<dbReference type="EMBL" id="QZMU01000001">
    <property type="protein sequence ID" value="RRQ22028.1"/>
    <property type="molecule type" value="Genomic_DNA"/>
</dbReference>
<keyword evidence="5" id="KW-1185">Reference proteome</keyword>
<feature type="domain" description="CBS" evidence="3">
    <location>
        <begin position="76"/>
        <end position="131"/>
    </location>
</feature>
<comment type="caution">
    <text evidence="4">The sequence shown here is derived from an EMBL/GenBank/DDBJ whole genome shotgun (WGS) entry which is preliminary data.</text>
</comment>
<dbReference type="InterPro" id="IPR051257">
    <property type="entry name" value="Diverse_CBS-Domain"/>
</dbReference>
<keyword evidence="1 2" id="KW-0129">CBS domain</keyword>
<name>A0A426QJV2_9GAMM</name>
<proteinExistence type="predicted"/>
<dbReference type="Pfam" id="PF00571">
    <property type="entry name" value="CBS"/>
    <property type="match status" value="2"/>
</dbReference>
<evidence type="ECO:0000313" key="4">
    <source>
        <dbReference type="EMBL" id="RRQ22028.1"/>
    </source>
</evidence>
<evidence type="ECO:0000256" key="1">
    <source>
        <dbReference type="ARBA" id="ARBA00023122"/>
    </source>
</evidence>
<dbReference type="OrthoDB" id="9807125at2"/>
<organism evidence="4 5">
    <name type="scientific">Thiohalobacter thiocyanaticus</name>
    <dbReference type="NCBI Taxonomy" id="585455"/>
    <lineage>
        <taxon>Bacteria</taxon>
        <taxon>Pseudomonadati</taxon>
        <taxon>Pseudomonadota</taxon>
        <taxon>Gammaproteobacteria</taxon>
        <taxon>Thiohalobacterales</taxon>
        <taxon>Thiohalobacteraceae</taxon>
        <taxon>Thiohalobacter</taxon>
    </lineage>
</organism>
<dbReference type="Gene3D" id="3.10.580.10">
    <property type="entry name" value="CBS-domain"/>
    <property type="match status" value="1"/>
</dbReference>
<dbReference type="PANTHER" id="PTHR43080">
    <property type="entry name" value="CBS DOMAIN-CONTAINING PROTEIN CBSX3, MITOCHONDRIAL"/>
    <property type="match status" value="1"/>
</dbReference>
<dbReference type="RefSeq" id="WP_125181370.1">
    <property type="nucleotide sequence ID" value="NZ_QZMU01000001.1"/>
</dbReference>
<dbReference type="InterPro" id="IPR000644">
    <property type="entry name" value="CBS_dom"/>
</dbReference>
<dbReference type="CDD" id="cd04623">
    <property type="entry name" value="CBS_pair_bac_euk"/>
    <property type="match status" value="1"/>
</dbReference>
<dbReference type="AlphaFoldDB" id="A0A426QJV2"/>
<dbReference type="SMART" id="SM00116">
    <property type="entry name" value="CBS"/>
    <property type="match status" value="2"/>
</dbReference>
<evidence type="ECO:0000313" key="5">
    <source>
        <dbReference type="Proteomes" id="UP000287798"/>
    </source>
</evidence>
<accession>A0A426QJV2</accession>
<dbReference type="InterPro" id="IPR044725">
    <property type="entry name" value="CBSX3_CBS_dom"/>
</dbReference>
<feature type="domain" description="CBS" evidence="3">
    <location>
        <begin position="9"/>
        <end position="67"/>
    </location>
</feature>
<dbReference type="PANTHER" id="PTHR43080:SF2">
    <property type="entry name" value="CBS DOMAIN-CONTAINING PROTEIN"/>
    <property type="match status" value="1"/>
</dbReference>
<gene>
    <name evidence="4" type="ORF">D6C00_08750</name>
</gene>
<reference evidence="4 5" key="1">
    <citation type="journal article" date="2010" name="Int. J. Syst. Evol. Microbiol.">
        <title>Thiohalobacter thiocyanaticus gen. nov., sp. nov., a moderately halophilic, sulfur-oxidizing gammaproteobacterium from hypersaline lakes, that utilizes thiocyanate.</title>
        <authorList>
            <person name="Sorokin D.Y."/>
            <person name="Kovaleva O.L."/>
            <person name="Tourova T.P."/>
            <person name="Muyzer G."/>
        </authorList>
    </citation>
    <scope>NUCLEOTIDE SEQUENCE [LARGE SCALE GENOMIC DNA]</scope>
    <source>
        <strain evidence="4 5">Hrh1</strain>
    </source>
</reference>
<evidence type="ECO:0000259" key="3">
    <source>
        <dbReference type="PROSITE" id="PS51371"/>
    </source>
</evidence>
<evidence type="ECO:0000256" key="2">
    <source>
        <dbReference type="PROSITE-ProRule" id="PRU00703"/>
    </source>
</evidence>
<dbReference type="PROSITE" id="PS51371">
    <property type="entry name" value="CBS"/>
    <property type="match status" value="2"/>
</dbReference>
<protein>
    <submittedName>
        <fullName evidence="4">CBS domain-containing protein</fullName>
    </submittedName>
</protein>
<dbReference type="Proteomes" id="UP000287798">
    <property type="component" value="Unassembled WGS sequence"/>
</dbReference>